<dbReference type="GO" id="GO:0016491">
    <property type="term" value="F:oxidoreductase activity"/>
    <property type="evidence" value="ECO:0007669"/>
    <property type="project" value="InterPro"/>
</dbReference>
<dbReference type="AlphaFoldDB" id="A0AB34K074"/>
<feature type="transmembrane region" description="Helical" evidence="5">
    <location>
        <begin position="190"/>
        <end position="212"/>
    </location>
</feature>
<reference evidence="7 8" key="1">
    <citation type="journal article" date="2024" name="Science">
        <title>Giant polyketide synthase enzymes in the biosynthesis of giant marine polyether toxins.</title>
        <authorList>
            <person name="Fallon T.R."/>
            <person name="Shende V.V."/>
            <person name="Wierzbicki I.H."/>
            <person name="Pendleton A.L."/>
            <person name="Watervoot N.F."/>
            <person name="Auber R.P."/>
            <person name="Gonzalez D.J."/>
            <person name="Wisecaver J.H."/>
            <person name="Moore B.S."/>
        </authorList>
    </citation>
    <scope>NUCLEOTIDE SEQUENCE [LARGE SCALE GENOMIC DNA]</scope>
    <source>
        <strain evidence="7 8">12B1</strain>
    </source>
</reference>
<evidence type="ECO:0000256" key="4">
    <source>
        <dbReference type="ARBA" id="ARBA00023136"/>
    </source>
</evidence>
<evidence type="ECO:0000313" key="7">
    <source>
        <dbReference type="EMBL" id="KAL1526648.1"/>
    </source>
</evidence>
<feature type="transmembrane region" description="Helical" evidence="5">
    <location>
        <begin position="112"/>
        <end position="132"/>
    </location>
</feature>
<comment type="caution">
    <text evidence="7">The sequence shown here is derived from an EMBL/GenBank/DDBJ whole genome shotgun (WGS) entry which is preliminary data.</text>
</comment>
<feature type="transmembrane region" description="Helical" evidence="5">
    <location>
        <begin position="79"/>
        <end position="100"/>
    </location>
</feature>
<name>A0AB34K074_PRYPA</name>
<evidence type="ECO:0000256" key="3">
    <source>
        <dbReference type="ARBA" id="ARBA00022989"/>
    </source>
</evidence>
<dbReference type="GO" id="GO:0005506">
    <property type="term" value="F:iron ion binding"/>
    <property type="evidence" value="ECO:0007669"/>
    <property type="project" value="InterPro"/>
</dbReference>
<feature type="domain" description="Fatty acid hydroxylase" evidence="6">
    <location>
        <begin position="123"/>
        <end position="261"/>
    </location>
</feature>
<dbReference type="PANTHER" id="PTHR11863">
    <property type="entry name" value="STEROL DESATURASE"/>
    <property type="match status" value="1"/>
</dbReference>
<gene>
    <name evidence="7" type="ORF">AB1Y20_015352</name>
</gene>
<evidence type="ECO:0000256" key="5">
    <source>
        <dbReference type="SAM" id="Phobius"/>
    </source>
</evidence>
<protein>
    <recommendedName>
        <fullName evidence="6">Fatty acid hydroxylase domain-containing protein</fullName>
    </recommendedName>
</protein>
<sequence length="271" mass="30780">MLSLLGALHERLLPLLAMRLSHSMLHPMDWGMTELIVLGVVSQLGLEAYSHLLPRVLDGGQYLAARGKPLKEFATIDRVFVAISRFAIVVMTFHYIQFMACSPNVVWSLGQVTFWNTCIALPALFIVYDLFYAPFHRALHHRAIYGFVHKHHHRQVVPTRGNADAINVHPFEFILGEYNHLLAIFLVSRYIVSCHVIAGFLFLVIGGAVATLNHTRLDLSFLRIPFTDIPVFGVRAHDTHHAIPNSNYGQYIMLWDYVMGTYKAHPQDKVN</sequence>
<comment type="subcellular location">
    <subcellularLocation>
        <location evidence="1">Membrane</location>
    </subcellularLocation>
</comment>
<evidence type="ECO:0000256" key="2">
    <source>
        <dbReference type="ARBA" id="ARBA00022692"/>
    </source>
</evidence>
<keyword evidence="2 5" id="KW-0812">Transmembrane</keyword>
<evidence type="ECO:0000259" key="6">
    <source>
        <dbReference type="Pfam" id="PF04116"/>
    </source>
</evidence>
<accession>A0AB34K074</accession>
<dbReference type="GO" id="GO:0016020">
    <property type="term" value="C:membrane"/>
    <property type="evidence" value="ECO:0007669"/>
    <property type="project" value="UniProtKB-SubCell"/>
</dbReference>
<dbReference type="GO" id="GO:0008610">
    <property type="term" value="P:lipid biosynthetic process"/>
    <property type="evidence" value="ECO:0007669"/>
    <property type="project" value="InterPro"/>
</dbReference>
<evidence type="ECO:0000256" key="1">
    <source>
        <dbReference type="ARBA" id="ARBA00004370"/>
    </source>
</evidence>
<keyword evidence="4 5" id="KW-0472">Membrane</keyword>
<dbReference type="EMBL" id="JBGBPQ010000003">
    <property type="protein sequence ID" value="KAL1526648.1"/>
    <property type="molecule type" value="Genomic_DNA"/>
</dbReference>
<proteinExistence type="predicted"/>
<evidence type="ECO:0000313" key="8">
    <source>
        <dbReference type="Proteomes" id="UP001515480"/>
    </source>
</evidence>
<keyword evidence="8" id="KW-1185">Reference proteome</keyword>
<keyword evidence="3 5" id="KW-1133">Transmembrane helix</keyword>
<dbReference type="InterPro" id="IPR050307">
    <property type="entry name" value="Sterol_Desaturase_Related"/>
</dbReference>
<dbReference type="Pfam" id="PF04116">
    <property type="entry name" value="FA_hydroxylase"/>
    <property type="match status" value="1"/>
</dbReference>
<organism evidence="7 8">
    <name type="scientific">Prymnesium parvum</name>
    <name type="common">Toxic golden alga</name>
    <dbReference type="NCBI Taxonomy" id="97485"/>
    <lineage>
        <taxon>Eukaryota</taxon>
        <taxon>Haptista</taxon>
        <taxon>Haptophyta</taxon>
        <taxon>Prymnesiophyceae</taxon>
        <taxon>Prymnesiales</taxon>
        <taxon>Prymnesiaceae</taxon>
        <taxon>Prymnesium</taxon>
    </lineage>
</organism>
<dbReference type="Proteomes" id="UP001515480">
    <property type="component" value="Unassembled WGS sequence"/>
</dbReference>
<dbReference type="InterPro" id="IPR006694">
    <property type="entry name" value="Fatty_acid_hydroxylase"/>
</dbReference>